<sequence length="115" mass="13082">MTNTVLVSKAFQRDAKHLLKKFPTLKISINQLIADLIKNPYLGVAYGSDIYKIRLADSSKRTGKSGGFRILYFHLIKTEDGIQILLMTIFDKSEKSTIPKAEAIKRLKQILDEEQ</sequence>
<organism evidence="1 2">
    <name type="scientific">Mucilaginibacter celer</name>
    <dbReference type="NCBI Taxonomy" id="2305508"/>
    <lineage>
        <taxon>Bacteria</taxon>
        <taxon>Pseudomonadati</taxon>
        <taxon>Bacteroidota</taxon>
        <taxon>Sphingobacteriia</taxon>
        <taxon>Sphingobacteriales</taxon>
        <taxon>Sphingobacteriaceae</taxon>
        <taxon>Mucilaginibacter</taxon>
    </lineage>
</organism>
<reference evidence="1 2" key="1">
    <citation type="submission" date="2018-10" db="EMBL/GenBank/DDBJ databases">
        <title>Genome sequencing of Mucilaginibacter sp. HYN0043.</title>
        <authorList>
            <person name="Kim M."/>
            <person name="Yi H."/>
        </authorList>
    </citation>
    <scope>NUCLEOTIDE SEQUENCE [LARGE SCALE GENOMIC DNA]</scope>
    <source>
        <strain evidence="1 2">HYN0043</strain>
    </source>
</reference>
<name>A0A494VQ94_9SPHI</name>
<dbReference type="EMBL" id="CP032869">
    <property type="protein sequence ID" value="AYL97687.1"/>
    <property type="molecule type" value="Genomic_DNA"/>
</dbReference>
<dbReference type="KEGG" id="muh:HYN43_021385"/>
<dbReference type="AlphaFoldDB" id="A0A494VQ94"/>
<dbReference type="RefSeq" id="WP_119405976.1">
    <property type="nucleotide sequence ID" value="NZ_CP032869.1"/>
</dbReference>
<protein>
    <submittedName>
        <fullName evidence="1">Addiction module toxin RelE</fullName>
    </submittedName>
</protein>
<evidence type="ECO:0000313" key="2">
    <source>
        <dbReference type="Proteomes" id="UP000270046"/>
    </source>
</evidence>
<proteinExistence type="predicted"/>
<keyword evidence="2" id="KW-1185">Reference proteome</keyword>
<dbReference type="OrthoDB" id="1364255at2"/>
<evidence type="ECO:0000313" key="1">
    <source>
        <dbReference type="EMBL" id="AYL97687.1"/>
    </source>
</evidence>
<dbReference type="Proteomes" id="UP000270046">
    <property type="component" value="Chromosome"/>
</dbReference>
<gene>
    <name evidence="1" type="ORF">HYN43_021385</name>
</gene>
<accession>A0A494VQ94</accession>